<accession>A0AAJ1X4M5</accession>
<feature type="domain" description="GCVT N-terminal" evidence="3">
    <location>
        <begin position="597"/>
        <end position="866"/>
    </location>
</feature>
<dbReference type="InterPro" id="IPR029043">
    <property type="entry name" value="GcvT/YgfZ_C"/>
</dbReference>
<sequence length="980" mass="104989">MRLSKGGLIERAKPLTFTFDGHRYQGYAGDTLASALLANGQRVMGRSFKYHRPRGPLTAGPEEPNALVTLGHGPTQEPNLRATTLELFDGLAARSQNRWPSLDFDLLAANDLLAPFLGAGFYYKTFMWPRAFWEKLYEPAIRRAAGLGALSGQANETRYEKAFAHCDLLIIGAGPAGLMAALEAGRAGADVILADEDALMGGRLNSETLSIDDTPAHAWAAHTVAELASMPNVRLMPRTTITGAYDHGTYSAVERVSMHLAAPNDAPREAFWRINAERAILATGALERPIAFANNDRPGIMLASALRSYVNRYAVVPGRAVAIFGNNDDAHRTAADLLDKGVHIAALIDSRPDATCTLPVRFIPGAQVAHATGRKSLEAITIATQSGTDRLQCDVLAVSGGWNPTLHLTSHMGARPRWDAKTAAFLPAPDAIPGLIPAGAVTGRFSTHAALEAGLTAARDALSVLGLKHAQTDLPTAEDAPYAITPLWAVPASGMGKGRAWLDFANDVTVKDVKLASSEGYKSVEHMKRYTTQGMAPDQGKNSNIGALAILADATGRSIPETGTTTYRAPYAPTTLAAMGAGGQGKGFAPERLTTSHAATLKAGAPTVEAGLWHRPSYFPRPGETHWRQSCDREVAMVRSHVGITDVSTLGKIDIKGRDTGAFLDFVYTNMFSTLKPGRVRYGLMLREDGHVLDDGTTACLAPGHYVMTTTTAAAGPVMRHLEFVAQALRPDLDVALTSVTEQWAQFAIAGPRSTDLLNTLLDDAVTDEGFPFMACGPVAIKGTPARLFRISFSGERAYELAVPARYGAALFDLLKARAEAMQGGAYGMEALNVLRIEKGLLTHAELHGRTTAFDLGMQGMMSKKKDFIGKTASERPGLMAPDRERLIGLRPTGAVKQLLAGAHLFDRDAEATRMNDQGYITSACFSPTLGHAIALGFLVRGPDRIGEEIRMVDHLRGVETTCEVVAPQFFDPDGGRARD</sequence>
<dbReference type="PRINTS" id="PR00469">
    <property type="entry name" value="PNDRDTASEII"/>
</dbReference>
<evidence type="ECO:0000313" key="6">
    <source>
        <dbReference type="EMBL" id="MDQ2093259.1"/>
    </source>
</evidence>
<keyword evidence="7" id="KW-1185">Reference proteome</keyword>
<feature type="domain" description="Aminomethyltransferase C-terminal" evidence="4">
    <location>
        <begin position="886"/>
        <end position="972"/>
    </location>
</feature>
<organism evidence="6 7">
    <name type="scientific">Rhodalgimonas zhirmunskyi</name>
    <dbReference type="NCBI Taxonomy" id="2964767"/>
    <lineage>
        <taxon>Bacteria</taxon>
        <taxon>Pseudomonadati</taxon>
        <taxon>Pseudomonadota</taxon>
        <taxon>Alphaproteobacteria</taxon>
        <taxon>Rhodobacterales</taxon>
        <taxon>Roseobacteraceae</taxon>
        <taxon>Rhodalgimonas</taxon>
    </lineage>
</organism>
<protein>
    <submittedName>
        <fullName evidence="6">Sarcosine oxidase subunit alpha family protein</fullName>
    </submittedName>
</protein>
<proteinExistence type="inferred from homology"/>
<evidence type="ECO:0000313" key="7">
    <source>
        <dbReference type="Proteomes" id="UP001227162"/>
    </source>
</evidence>
<dbReference type="Pfam" id="PF12831">
    <property type="entry name" value="FAD_oxidored"/>
    <property type="match status" value="1"/>
</dbReference>
<dbReference type="InterPro" id="IPR006277">
    <property type="entry name" value="Sarcosine_oxidase_asu"/>
</dbReference>
<dbReference type="SUPFAM" id="SSF51905">
    <property type="entry name" value="FAD/NAD(P)-binding domain"/>
    <property type="match status" value="1"/>
</dbReference>
<dbReference type="Pfam" id="PF17806">
    <property type="entry name" value="SO_alpha_A3"/>
    <property type="match status" value="1"/>
</dbReference>
<dbReference type="PANTHER" id="PTHR43757">
    <property type="entry name" value="AMINOMETHYLTRANSFERASE"/>
    <property type="match status" value="1"/>
</dbReference>
<dbReference type="InterPro" id="IPR027266">
    <property type="entry name" value="TrmE/GcvT-like"/>
</dbReference>
<comment type="similarity">
    <text evidence="1">Belongs to the GcvT family.</text>
</comment>
<dbReference type="SUPFAM" id="SSF103025">
    <property type="entry name" value="Folate-binding domain"/>
    <property type="match status" value="1"/>
</dbReference>
<gene>
    <name evidence="6" type="ORF">NOI20_03975</name>
</gene>
<dbReference type="Pfam" id="PF13510">
    <property type="entry name" value="Fer2_4"/>
    <property type="match status" value="1"/>
</dbReference>
<dbReference type="RefSeq" id="WP_317624854.1">
    <property type="nucleotide sequence ID" value="NZ_JANFFA010000001.1"/>
</dbReference>
<dbReference type="EMBL" id="JANFFA010000001">
    <property type="protein sequence ID" value="MDQ2093259.1"/>
    <property type="molecule type" value="Genomic_DNA"/>
</dbReference>
<dbReference type="InterPro" id="IPR006222">
    <property type="entry name" value="GCVT_N"/>
</dbReference>
<evidence type="ECO:0000256" key="2">
    <source>
        <dbReference type="ARBA" id="ARBA00023002"/>
    </source>
</evidence>
<dbReference type="SUPFAM" id="SSF101790">
    <property type="entry name" value="Aminomethyltransferase beta-barrel domain"/>
    <property type="match status" value="1"/>
</dbReference>
<evidence type="ECO:0000256" key="1">
    <source>
        <dbReference type="ARBA" id="ARBA00008609"/>
    </source>
</evidence>
<dbReference type="Gene3D" id="3.30.1360.120">
    <property type="entry name" value="Probable tRNA modification gtpase trme, domain 1"/>
    <property type="match status" value="1"/>
</dbReference>
<dbReference type="AlphaFoldDB" id="A0AAJ1X4M5"/>
<reference evidence="6" key="2">
    <citation type="submission" date="2023-04" db="EMBL/GenBank/DDBJ databases">
        <title>'Rhodoalgimonas zhirmunskyi' gen. nov., isolated from a red alga.</title>
        <authorList>
            <person name="Nedashkovskaya O.I."/>
            <person name="Otstavnykh N.Y."/>
            <person name="Bystritskaya E.P."/>
            <person name="Balabanova L.A."/>
            <person name="Isaeva M.P."/>
        </authorList>
    </citation>
    <scope>NUCLEOTIDE SEQUENCE</scope>
    <source>
        <strain evidence="6">10Alg 79</strain>
    </source>
</reference>
<dbReference type="InterPro" id="IPR042204">
    <property type="entry name" value="2Fe-2S-bd_N"/>
</dbReference>
<dbReference type="Gene3D" id="1.10.10.1100">
    <property type="entry name" value="BFD-like [2Fe-2S]-binding domain"/>
    <property type="match status" value="1"/>
</dbReference>
<keyword evidence="2" id="KW-0560">Oxidoreductase</keyword>
<evidence type="ECO:0000259" key="5">
    <source>
        <dbReference type="Pfam" id="PF17806"/>
    </source>
</evidence>
<dbReference type="InterPro" id="IPR028896">
    <property type="entry name" value="GcvT/YgfZ/DmdA"/>
</dbReference>
<feature type="domain" description="SoxA A3" evidence="5">
    <location>
        <begin position="497"/>
        <end position="582"/>
    </location>
</feature>
<dbReference type="PRINTS" id="PR00368">
    <property type="entry name" value="FADPNR"/>
</dbReference>
<dbReference type="InterPro" id="IPR036188">
    <property type="entry name" value="FAD/NAD-bd_sf"/>
</dbReference>
<comment type="caution">
    <text evidence="6">The sequence shown here is derived from an EMBL/GenBank/DDBJ whole genome shotgun (WGS) entry which is preliminary data.</text>
</comment>
<dbReference type="PIRSF" id="PIRSF037980">
    <property type="entry name" value="SoxA"/>
    <property type="match status" value="1"/>
</dbReference>
<dbReference type="InterPro" id="IPR041854">
    <property type="entry name" value="BFD-like_2Fe2S-bd_dom_sf"/>
</dbReference>
<dbReference type="InterPro" id="IPR041117">
    <property type="entry name" value="SoxA_A3"/>
</dbReference>
<dbReference type="Pfam" id="PF08669">
    <property type="entry name" value="GCV_T_C"/>
    <property type="match status" value="1"/>
</dbReference>
<name>A0AAJ1X4M5_9RHOB</name>
<dbReference type="Pfam" id="PF01571">
    <property type="entry name" value="GCV_T"/>
    <property type="match status" value="1"/>
</dbReference>
<evidence type="ECO:0000259" key="4">
    <source>
        <dbReference type="Pfam" id="PF08669"/>
    </source>
</evidence>
<evidence type="ECO:0000259" key="3">
    <source>
        <dbReference type="Pfam" id="PF01571"/>
    </source>
</evidence>
<dbReference type="PANTHER" id="PTHR43757:SF2">
    <property type="entry name" value="AMINOMETHYLTRANSFERASE, MITOCHONDRIAL"/>
    <property type="match status" value="1"/>
</dbReference>
<dbReference type="InterPro" id="IPR013977">
    <property type="entry name" value="GcvT_C"/>
</dbReference>
<dbReference type="Gene3D" id="3.50.50.60">
    <property type="entry name" value="FAD/NAD(P)-binding domain"/>
    <property type="match status" value="1"/>
</dbReference>
<reference evidence="6" key="1">
    <citation type="submission" date="2022-07" db="EMBL/GenBank/DDBJ databases">
        <authorList>
            <person name="Otstavnykh N."/>
            <person name="Isaeva M."/>
            <person name="Bystritskaya E."/>
        </authorList>
    </citation>
    <scope>NUCLEOTIDE SEQUENCE</scope>
    <source>
        <strain evidence="6">10Alg 79</strain>
    </source>
</reference>
<dbReference type="GO" id="GO:0008115">
    <property type="term" value="F:sarcosine oxidase activity"/>
    <property type="evidence" value="ECO:0007669"/>
    <property type="project" value="InterPro"/>
</dbReference>
<dbReference type="GO" id="GO:0046653">
    <property type="term" value="P:tetrahydrofolate metabolic process"/>
    <property type="evidence" value="ECO:0007669"/>
    <property type="project" value="InterPro"/>
</dbReference>
<dbReference type="Gene3D" id="3.10.20.440">
    <property type="entry name" value="2Fe-2S iron-sulphur cluster binding domain, sarcosine oxidase, alpha subunit, N-terminal domain"/>
    <property type="match status" value="1"/>
</dbReference>
<dbReference type="NCBIfam" id="TIGR01372">
    <property type="entry name" value="soxA"/>
    <property type="match status" value="1"/>
</dbReference>
<dbReference type="Proteomes" id="UP001227162">
    <property type="component" value="Unassembled WGS sequence"/>
</dbReference>